<name>A0ABW1V0E9_9BACL</name>
<dbReference type="Proteomes" id="UP001596233">
    <property type="component" value="Unassembled WGS sequence"/>
</dbReference>
<keyword evidence="1" id="KW-0282">Flagellum</keyword>
<evidence type="ECO:0000313" key="1">
    <source>
        <dbReference type="EMBL" id="MFC6331163.1"/>
    </source>
</evidence>
<organism evidence="1 2">
    <name type="scientific">Paenibacillus septentrionalis</name>
    <dbReference type="NCBI Taxonomy" id="429342"/>
    <lineage>
        <taxon>Bacteria</taxon>
        <taxon>Bacillati</taxon>
        <taxon>Bacillota</taxon>
        <taxon>Bacilli</taxon>
        <taxon>Bacillales</taxon>
        <taxon>Paenibacillaceae</taxon>
        <taxon>Paenibacillus</taxon>
    </lineage>
</organism>
<sequence>MNDGIKIGQLYPMQVNPNAFKRSTPGVHNQSAAGKNSFSDALDRELLKFSHHAEVRMAQRGITLPQESIHQISEAVDSAAQKGAKDSLIVLGDIAMIVNVPTRTVVTALDGGQMQSNVFTKIDSAIILK</sequence>
<proteinExistence type="predicted"/>
<keyword evidence="2" id="KW-1185">Reference proteome</keyword>
<comment type="caution">
    <text evidence="1">The sequence shown here is derived from an EMBL/GenBank/DDBJ whole genome shotgun (WGS) entry which is preliminary data.</text>
</comment>
<gene>
    <name evidence="1" type="ORF">ACFP56_00895</name>
</gene>
<keyword evidence="1" id="KW-0966">Cell projection</keyword>
<protein>
    <submittedName>
        <fullName evidence="1">TIGR02530 family flagellar biosynthesis protein</fullName>
    </submittedName>
</protein>
<dbReference type="InterPro" id="IPR013367">
    <property type="entry name" value="Flagellar_put"/>
</dbReference>
<accession>A0ABW1V0E9</accession>
<dbReference type="EMBL" id="JBHSTE010000001">
    <property type="protein sequence ID" value="MFC6331163.1"/>
    <property type="molecule type" value="Genomic_DNA"/>
</dbReference>
<dbReference type="Pfam" id="PF12611">
    <property type="entry name" value="Flagellar_put"/>
    <property type="match status" value="1"/>
</dbReference>
<dbReference type="RefSeq" id="WP_379230107.1">
    <property type="nucleotide sequence ID" value="NZ_JBHSTE010000001.1"/>
</dbReference>
<reference evidence="2" key="1">
    <citation type="journal article" date="2019" name="Int. J. Syst. Evol. Microbiol.">
        <title>The Global Catalogue of Microorganisms (GCM) 10K type strain sequencing project: providing services to taxonomists for standard genome sequencing and annotation.</title>
        <authorList>
            <consortium name="The Broad Institute Genomics Platform"/>
            <consortium name="The Broad Institute Genome Sequencing Center for Infectious Disease"/>
            <person name="Wu L."/>
            <person name="Ma J."/>
        </authorList>
    </citation>
    <scope>NUCLEOTIDE SEQUENCE [LARGE SCALE GENOMIC DNA]</scope>
    <source>
        <strain evidence="2">PCU 280</strain>
    </source>
</reference>
<keyword evidence="1" id="KW-0969">Cilium</keyword>
<evidence type="ECO:0000313" key="2">
    <source>
        <dbReference type="Proteomes" id="UP001596233"/>
    </source>
</evidence>
<dbReference type="NCBIfam" id="TIGR02530">
    <property type="entry name" value="flg_new"/>
    <property type="match status" value="1"/>
</dbReference>